<proteinExistence type="predicted"/>
<evidence type="ECO:0000256" key="1">
    <source>
        <dbReference type="SAM" id="MobiDB-lite"/>
    </source>
</evidence>
<comment type="caution">
    <text evidence="2">The sequence shown here is derived from an EMBL/GenBank/DDBJ whole genome shotgun (WGS) entry which is preliminary data.</text>
</comment>
<sequence length="81" mass="8861">MTAHSRTGCRAVTGQHGDSFNSRLAQLPDNSRHPFPDGIKDAHDGYQLLMMSQEHGSRTLVLLLLHIIGLLRGNCNAIGLQ</sequence>
<name>A0A645H0I9_9ZZZZ</name>
<accession>A0A645H0I9</accession>
<organism evidence="2">
    <name type="scientific">bioreactor metagenome</name>
    <dbReference type="NCBI Taxonomy" id="1076179"/>
    <lineage>
        <taxon>unclassified sequences</taxon>
        <taxon>metagenomes</taxon>
        <taxon>ecological metagenomes</taxon>
    </lineage>
</organism>
<reference evidence="2" key="1">
    <citation type="submission" date="2019-08" db="EMBL/GenBank/DDBJ databases">
        <authorList>
            <person name="Kucharzyk K."/>
            <person name="Murdoch R.W."/>
            <person name="Higgins S."/>
            <person name="Loffler F."/>
        </authorList>
    </citation>
    <scope>NUCLEOTIDE SEQUENCE</scope>
</reference>
<gene>
    <name evidence="2" type="ORF">SDC9_179461</name>
</gene>
<feature type="region of interest" description="Disordered" evidence="1">
    <location>
        <begin position="1"/>
        <end position="38"/>
    </location>
</feature>
<dbReference type="EMBL" id="VSSQ01083760">
    <property type="protein sequence ID" value="MPN31986.1"/>
    <property type="molecule type" value="Genomic_DNA"/>
</dbReference>
<protein>
    <submittedName>
        <fullName evidence="2">Uncharacterized protein</fullName>
    </submittedName>
</protein>
<dbReference type="AlphaFoldDB" id="A0A645H0I9"/>
<evidence type="ECO:0000313" key="2">
    <source>
        <dbReference type="EMBL" id="MPN31986.1"/>
    </source>
</evidence>